<dbReference type="WBParaSite" id="sdigi.contig417.g8180.t1">
    <property type="protein sequence ID" value="sdigi.contig417.g8180.t1"/>
    <property type="gene ID" value="sdigi.contig417.g8180"/>
</dbReference>
<organism evidence="1 2">
    <name type="scientific">Setaria digitata</name>
    <dbReference type="NCBI Taxonomy" id="48799"/>
    <lineage>
        <taxon>Eukaryota</taxon>
        <taxon>Metazoa</taxon>
        <taxon>Ecdysozoa</taxon>
        <taxon>Nematoda</taxon>
        <taxon>Chromadorea</taxon>
        <taxon>Rhabditida</taxon>
        <taxon>Spirurina</taxon>
        <taxon>Spiruromorpha</taxon>
        <taxon>Filarioidea</taxon>
        <taxon>Setariidae</taxon>
        <taxon>Setaria</taxon>
    </lineage>
</organism>
<proteinExistence type="predicted"/>
<keyword evidence="1" id="KW-1185">Reference proteome</keyword>
<dbReference type="AlphaFoldDB" id="A0A915Q0N3"/>
<dbReference type="Proteomes" id="UP000887581">
    <property type="component" value="Unplaced"/>
</dbReference>
<evidence type="ECO:0000313" key="1">
    <source>
        <dbReference type="Proteomes" id="UP000887581"/>
    </source>
</evidence>
<protein>
    <submittedName>
        <fullName evidence="2">FBD domain-containing protein</fullName>
    </submittedName>
</protein>
<sequence length="224" mass="25727">MFGEVPHRKNVFVLSTVYKGSAVNETCHLMILHERKHVMFLVQLKLETKPFKVTPVEFLVELALSSEYCIRQLITSQFSVKQVATAQGCDQFCQLPQVTDRETRVRCSCELIPTDGTSRDEIDHESSSSVYCKGKAHHFASVHSPRAVNTYSCEFEISRYFLCSNRTLEVAYFQKNLPARETISSLEVLQKDGFKLHIFNTVKNQKSRDFIRQQLRSHLTLSST</sequence>
<reference evidence="2" key="1">
    <citation type="submission" date="2022-11" db="UniProtKB">
        <authorList>
            <consortium name="WormBaseParasite"/>
        </authorList>
    </citation>
    <scope>IDENTIFICATION</scope>
</reference>
<name>A0A915Q0N3_9BILA</name>
<evidence type="ECO:0000313" key="2">
    <source>
        <dbReference type="WBParaSite" id="sdigi.contig417.g8180.t1"/>
    </source>
</evidence>
<accession>A0A915Q0N3</accession>